<dbReference type="AlphaFoldDB" id="A0A1D2JAM3"/>
<comment type="caution">
    <text evidence="1">The sequence shown here is derived from an EMBL/GenBank/DDBJ whole genome shotgun (WGS) entry which is preliminary data.</text>
</comment>
<name>A0A1D2JAM3_PARBR</name>
<reference evidence="1 2" key="1">
    <citation type="submission" date="2016-06" db="EMBL/GenBank/DDBJ databases">
        <authorList>
            <person name="Kjaerup R.B."/>
            <person name="Dalgaard T.S."/>
            <person name="Juul-Madsen H.R."/>
        </authorList>
    </citation>
    <scope>NUCLEOTIDE SEQUENCE [LARGE SCALE GENOMIC DNA]</scope>
    <source>
        <strain evidence="1 2">Pb300</strain>
    </source>
</reference>
<dbReference type="VEuPathDB" id="FungiDB:PADG_06707"/>
<sequence length="684" mass="77065">MTTPPPSTPNPSEGEYKNHRCILCDDLVPEFPCFEGPNNPSFGPMVKHRHCTRGELPLAFPQHISMLNEIGFTDDVVEFGGLKFPSYFHGDCFKALAADKTTDASINKKVAYLCEALVPLFKLPRGNPTVMDDFILQNALTKLAKKHGWDRLTAGEEMAKKFDENESFAEMMYKMWLKVPVEIKLDVWKHLDICLAKSLLSVTAETADLLGRVKFPVGECTGRINLRGQIRAYLITIRGFQYICGIHDGKRLLGHESDKVEMIDIPTGVIAVKYVIGPYGLSSLGIFGDNRMAWIGDYNTSQNNKGKWAGLFRTKTVMKELSFEWDALKIISVSNPADKIHKPECQLIWDEAVPLVAMTPFPNLTMYKRQECRDYWSSFPRNKRLSLAKALPLYEREFSLYGVTAFCHRSGALIGLRSDFRSSKNSEILRNYQIGDQDGIPIHFRLRSSEAVVWVWGYEAGHSHVQMPGMVIGTNRGRAGVFGPVLPAGQEGWTMVTHLNRGIVLALFVTQTKLIKGTQITEFGTLCSEIPAPAEMHIPNIVNNNLAAPPRNMRRQPIFVTHARLRNISKIVACYREDRCSGLLLEHTDSDVCDVVGRWYENDKDKHVTLFSLQGSAVPPAKLRFHLSSGVGVRTVDSIEVRIGEQGNSDGSGDNDIVDIEDEWHFAWWFMDDEDIVRRVHLPH</sequence>
<evidence type="ECO:0000313" key="2">
    <source>
        <dbReference type="Proteomes" id="UP000242814"/>
    </source>
</evidence>
<accession>A0A1D2JAM3</accession>
<dbReference type="Proteomes" id="UP000242814">
    <property type="component" value="Unassembled WGS sequence"/>
</dbReference>
<organism evidence="1 2">
    <name type="scientific">Paracoccidioides brasiliensis</name>
    <dbReference type="NCBI Taxonomy" id="121759"/>
    <lineage>
        <taxon>Eukaryota</taxon>
        <taxon>Fungi</taxon>
        <taxon>Dikarya</taxon>
        <taxon>Ascomycota</taxon>
        <taxon>Pezizomycotina</taxon>
        <taxon>Eurotiomycetes</taxon>
        <taxon>Eurotiomycetidae</taxon>
        <taxon>Onygenales</taxon>
        <taxon>Ajellomycetaceae</taxon>
        <taxon>Paracoccidioides</taxon>
    </lineage>
</organism>
<gene>
    <name evidence="1" type="ORF">ACO22_05315</name>
</gene>
<dbReference type="OrthoDB" id="4192093at2759"/>
<proteinExistence type="predicted"/>
<protein>
    <submittedName>
        <fullName evidence="1">Uncharacterized protein</fullName>
    </submittedName>
</protein>
<dbReference type="EMBL" id="LZYO01000232">
    <property type="protein sequence ID" value="ODH24419.1"/>
    <property type="molecule type" value="Genomic_DNA"/>
</dbReference>
<evidence type="ECO:0000313" key="1">
    <source>
        <dbReference type="EMBL" id="ODH24419.1"/>
    </source>
</evidence>
<dbReference type="VEuPathDB" id="FungiDB:PABG_06008"/>